<organism evidence="2 3">
    <name type="scientific">Vibrio eleionomae</name>
    <dbReference type="NCBI Taxonomy" id="2653505"/>
    <lineage>
        <taxon>Bacteria</taxon>
        <taxon>Pseudomonadati</taxon>
        <taxon>Pseudomonadota</taxon>
        <taxon>Gammaproteobacteria</taxon>
        <taxon>Vibrionales</taxon>
        <taxon>Vibrionaceae</taxon>
        <taxon>Vibrio</taxon>
    </lineage>
</organism>
<keyword evidence="1" id="KW-1133">Transmembrane helix</keyword>
<gene>
    <name evidence="2" type="ORF">F9817_08980</name>
</gene>
<dbReference type="AlphaFoldDB" id="A0A7X4LJZ3"/>
<sequence>MTRYANTWFKSLKNELINRKNDKPTVSTQHEKMPLITQLGALFNALKSGVIFTLCLYGILFVAAGLLAFEGEGSFYEQCDRIFTTDMMVAIASLGAIAALISWLSHIWAMPNRRRK</sequence>
<reference evidence="2 3" key="1">
    <citation type="submission" date="2019-10" db="EMBL/GenBank/DDBJ databases">
        <title>Vibrio sp. nov. isolated from a shrimp pond.</title>
        <authorList>
            <person name="Gomez-Gil B."/>
            <person name="Enciso-Ibarra J."/>
            <person name="Enciso-Ibarra K."/>
            <person name="Bolan-Mejia C."/>
        </authorList>
    </citation>
    <scope>NUCLEOTIDE SEQUENCE [LARGE SCALE GENOMIC DNA]</scope>
    <source>
        <strain evidence="2 3">CAIM 722</strain>
    </source>
</reference>
<keyword evidence="3" id="KW-1185">Reference proteome</keyword>
<keyword evidence="1" id="KW-0812">Transmembrane</keyword>
<name>A0A7X4LJZ3_9VIBR</name>
<keyword evidence="1" id="KW-0472">Membrane</keyword>
<protein>
    <submittedName>
        <fullName evidence="2">Uncharacterized protein</fullName>
    </submittedName>
</protein>
<accession>A0A7X4LJZ3</accession>
<dbReference type="EMBL" id="WEKT01000012">
    <property type="protein sequence ID" value="MZI93329.1"/>
    <property type="molecule type" value="Genomic_DNA"/>
</dbReference>
<proteinExistence type="predicted"/>
<evidence type="ECO:0000313" key="2">
    <source>
        <dbReference type="EMBL" id="MZI93329.1"/>
    </source>
</evidence>
<evidence type="ECO:0000256" key="1">
    <source>
        <dbReference type="SAM" id="Phobius"/>
    </source>
</evidence>
<feature type="transmembrane region" description="Helical" evidence="1">
    <location>
        <begin position="89"/>
        <end position="109"/>
    </location>
</feature>
<dbReference type="Proteomes" id="UP000462621">
    <property type="component" value="Unassembled WGS sequence"/>
</dbReference>
<comment type="caution">
    <text evidence="2">The sequence shown here is derived from an EMBL/GenBank/DDBJ whole genome shotgun (WGS) entry which is preliminary data.</text>
</comment>
<feature type="transmembrane region" description="Helical" evidence="1">
    <location>
        <begin position="49"/>
        <end position="69"/>
    </location>
</feature>
<dbReference type="RefSeq" id="WP_161154632.1">
    <property type="nucleotide sequence ID" value="NZ_WEKT01000012.1"/>
</dbReference>
<evidence type="ECO:0000313" key="3">
    <source>
        <dbReference type="Proteomes" id="UP000462621"/>
    </source>
</evidence>